<evidence type="ECO:0000256" key="5">
    <source>
        <dbReference type="ARBA" id="ARBA00022679"/>
    </source>
</evidence>
<evidence type="ECO:0000256" key="8">
    <source>
        <dbReference type="ARBA" id="ARBA00031329"/>
    </source>
</evidence>
<dbReference type="Pfam" id="PF00425">
    <property type="entry name" value="Chorismate_bind"/>
    <property type="match status" value="1"/>
</dbReference>
<gene>
    <name evidence="13" type="ORF">LRAMOSA01595</name>
</gene>
<dbReference type="Gene3D" id="3.40.50.880">
    <property type="match status" value="1"/>
</dbReference>
<dbReference type="NCBIfam" id="TIGR00566">
    <property type="entry name" value="trpG_papA"/>
    <property type="match status" value="1"/>
</dbReference>
<evidence type="ECO:0000259" key="12">
    <source>
        <dbReference type="Pfam" id="PF04715"/>
    </source>
</evidence>
<evidence type="ECO:0000256" key="2">
    <source>
        <dbReference type="ARBA" id="ARBA00005009"/>
    </source>
</evidence>
<accession>A0A077WIP4</accession>
<dbReference type="InterPro" id="IPR019999">
    <property type="entry name" value="Anth_synth_I-like"/>
</dbReference>
<dbReference type="Pfam" id="PF00117">
    <property type="entry name" value="GATase"/>
    <property type="match status" value="2"/>
</dbReference>
<dbReference type="AlphaFoldDB" id="A0A077WIP4"/>
<dbReference type="InterPro" id="IPR006805">
    <property type="entry name" value="Anth_synth_I_N"/>
</dbReference>
<comment type="pathway">
    <text evidence="2">Cofactor biosynthesis; tetrahydrofolate biosynthesis; 4-aminobenzoate from chorismate: step 1/2.</text>
</comment>
<dbReference type="EC" id="2.6.1.85" evidence="4"/>
<dbReference type="GO" id="GO:0046820">
    <property type="term" value="F:4-amino-4-deoxychorismate synthase activity"/>
    <property type="evidence" value="ECO:0007669"/>
    <property type="project" value="UniProtKB-EC"/>
</dbReference>
<evidence type="ECO:0000256" key="4">
    <source>
        <dbReference type="ARBA" id="ARBA00013139"/>
    </source>
</evidence>
<protein>
    <recommendedName>
        <fullName evidence="4">aminodeoxychorismate synthase</fullName>
        <ecNumber evidence="4">2.6.1.85</ecNumber>
    </recommendedName>
    <alternativeName>
        <fullName evidence="8">Para-aminobenzoate synthase</fullName>
    </alternativeName>
    <alternativeName>
        <fullName evidence="9">p-aminobenzoic acid synthase</fullName>
    </alternativeName>
</protein>
<dbReference type="PANTHER" id="PTHR11236">
    <property type="entry name" value="AMINOBENZOATE/ANTHRANILATE SYNTHASE"/>
    <property type="match status" value="1"/>
</dbReference>
<dbReference type="OrthoDB" id="64220at2759"/>
<dbReference type="InterPro" id="IPR015890">
    <property type="entry name" value="Chorismate_C"/>
</dbReference>
<feature type="domain" description="Chorismate-utilising enzyme C-terminal" evidence="11">
    <location>
        <begin position="544"/>
        <end position="828"/>
    </location>
</feature>
<evidence type="ECO:0000259" key="10">
    <source>
        <dbReference type="Pfam" id="PF00117"/>
    </source>
</evidence>
<dbReference type="CDD" id="cd01743">
    <property type="entry name" value="GATase1_Anthranilate_Synthase"/>
    <property type="match status" value="1"/>
</dbReference>
<comment type="similarity">
    <text evidence="3">In the C-terminal section; belongs to the anthranilate synthase component I family.</text>
</comment>
<feature type="domain" description="Anthranilate synthase component I N-terminal" evidence="12">
    <location>
        <begin position="323"/>
        <end position="463"/>
    </location>
</feature>
<comment type="catalytic activity">
    <reaction evidence="1">
        <text>chorismate + L-glutamine = 4-amino-4-deoxychorismate + L-glutamate</text>
        <dbReference type="Rhea" id="RHEA:11672"/>
        <dbReference type="ChEBI" id="CHEBI:29748"/>
        <dbReference type="ChEBI" id="CHEBI:29985"/>
        <dbReference type="ChEBI" id="CHEBI:58359"/>
        <dbReference type="ChEBI" id="CHEBI:58406"/>
        <dbReference type="EC" id="2.6.1.85"/>
    </reaction>
</comment>
<evidence type="ECO:0000313" key="13">
    <source>
        <dbReference type="EMBL" id="CDS07646.1"/>
    </source>
</evidence>
<feature type="domain" description="Glutamine amidotransferase" evidence="10">
    <location>
        <begin position="16"/>
        <end position="179"/>
    </location>
</feature>
<dbReference type="InterPro" id="IPR029062">
    <property type="entry name" value="Class_I_gatase-like"/>
</dbReference>
<proteinExistence type="inferred from homology"/>
<dbReference type="EMBL" id="LK023324">
    <property type="protein sequence ID" value="CDS07646.1"/>
    <property type="molecule type" value="Genomic_DNA"/>
</dbReference>
<dbReference type="PROSITE" id="PS51273">
    <property type="entry name" value="GATASE_TYPE_1"/>
    <property type="match status" value="1"/>
</dbReference>
<keyword evidence="5" id="KW-0808">Transferase</keyword>
<dbReference type="SUPFAM" id="SSF52317">
    <property type="entry name" value="Class I glutamine amidotransferase-like"/>
    <property type="match status" value="1"/>
</dbReference>
<sequence length="843" mass="95552">MLVQRDREPWTGMRTLIIDNYDSYTFNLLQLCDNQENVVVVRNDQSEFKDKVLPHFHNVIISPGPGRPERASDFGICSRLIEAQLDKEQSKYHRPIFGICLGHQGIAHLLGGKITYAPRIMHGRMSQIHITEGSTLFRNCNSPFWAVRYHSLVVDPKSLPSCLQLNAYCEEDDADVQALKNAEYVADKVDEDSFESHHFLQHPPSNSVNKSDLVTVMGFQHTSLPLWGVQFHPESVSTEYGTQMIKNFMQETLNWYQKHGIDMALQSPLDDDIRSLSSLATHISRPQQPKTQLHLVTRAINFWVNEEHVFDQLVAEAHDQIKAISWLDSSRKASPYSNKSILSVDPAFTMTYSTLHKRVHHTYRESHDRFLHLKDDDDYFSYISRILSDLQLENTTSAHQSFCGGLVGYLGYEMKRESLDGYATPKEQQCDGQDDCQCSIEPDAGFQFVDRFWSFDLKARQIHVCCLLCTGGDNPWNVGFKTQQQAQNWLDYAERIVSQAASNAHRLAQAADYMEMTPISSTRSTPIPQVLNSHDDLFTTDAQHDRYLDAIERCIHEIHEGESYEICLTTRFHSYLGDAASSKSDIWRLYTRHLRKNNPAPFSALLHFPSCDMAILSSSPERFLSVSSSGTAEMKPIKGTMARAIGCVCPKDGCDEQCQERRMIEDERRKQTLWQDVKERAENLMIVDLIRNDLAQVCVPSTVRVPKLMNVETYEKVHHLVSTIRGSLHPHVTSVEAVRTCFPPGSMTGAPKLRSVQLLDQLEQHRPRGIYSGCLGYFSLDGSADFSVIIRTAVATNVSDKVELSVGAGGAVTFLSTPEQEWKETLLKTKSVAPSVKEFLSSY</sequence>
<evidence type="ECO:0000259" key="11">
    <source>
        <dbReference type="Pfam" id="PF00425"/>
    </source>
</evidence>
<dbReference type="GO" id="GO:0005737">
    <property type="term" value="C:cytoplasm"/>
    <property type="evidence" value="ECO:0007669"/>
    <property type="project" value="TreeGrafter"/>
</dbReference>
<feature type="domain" description="Glutamine amidotransferase" evidence="10">
    <location>
        <begin position="211"/>
        <end position="249"/>
    </location>
</feature>
<dbReference type="GO" id="GO:0000162">
    <property type="term" value="P:L-tryptophan biosynthetic process"/>
    <property type="evidence" value="ECO:0007669"/>
    <property type="project" value="TreeGrafter"/>
</dbReference>
<dbReference type="Gene3D" id="3.60.120.10">
    <property type="entry name" value="Anthranilate synthase"/>
    <property type="match status" value="1"/>
</dbReference>
<dbReference type="PRINTS" id="PR00097">
    <property type="entry name" value="ANTSNTHASEII"/>
</dbReference>
<keyword evidence="6" id="KW-0289">Folate biosynthesis</keyword>
<dbReference type="UniPathway" id="UPA00077">
    <property type="reaction ID" value="UER00149"/>
</dbReference>
<organism evidence="13">
    <name type="scientific">Lichtheimia ramosa</name>
    <dbReference type="NCBI Taxonomy" id="688394"/>
    <lineage>
        <taxon>Eukaryota</taxon>
        <taxon>Fungi</taxon>
        <taxon>Fungi incertae sedis</taxon>
        <taxon>Mucoromycota</taxon>
        <taxon>Mucoromycotina</taxon>
        <taxon>Mucoromycetes</taxon>
        <taxon>Mucorales</taxon>
        <taxon>Lichtheimiaceae</taxon>
        <taxon>Lichtheimia</taxon>
    </lineage>
</organism>
<keyword evidence="7" id="KW-0315">Glutamine amidotransferase</keyword>
<evidence type="ECO:0000256" key="1">
    <source>
        <dbReference type="ARBA" id="ARBA00001000"/>
    </source>
</evidence>
<name>A0A077WIP4_9FUNG</name>
<reference evidence="13" key="1">
    <citation type="journal article" date="2014" name="Genome Announc.">
        <title>De novo whole-genome sequence and genome annotation of Lichtheimia ramosa.</title>
        <authorList>
            <person name="Linde J."/>
            <person name="Schwartze V."/>
            <person name="Binder U."/>
            <person name="Lass-Florl C."/>
            <person name="Voigt K."/>
            <person name="Horn F."/>
        </authorList>
    </citation>
    <scope>NUCLEOTIDE SEQUENCE</scope>
    <source>
        <strain evidence="13">JMRC FSU:6197</strain>
    </source>
</reference>
<evidence type="ECO:0000256" key="6">
    <source>
        <dbReference type="ARBA" id="ARBA00022909"/>
    </source>
</evidence>
<evidence type="ECO:0000256" key="7">
    <source>
        <dbReference type="ARBA" id="ARBA00022962"/>
    </source>
</evidence>
<dbReference type="InterPro" id="IPR017926">
    <property type="entry name" value="GATASE"/>
</dbReference>
<dbReference type="PANTHER" id="PTHR11236:SF18">
    <property type="entry name" value="AMINODEOXYCHORISMATE SYNTHASE"/>
    <property type="match status" value="1"/>
</dbReference>
<dbReference type="GO" id="GO:0008153">
    <property type="term" value="P:4-aminobenzoate biosynthetic process"/>
    <property type="evidence" value="ECO:0007669"/>
    <property type="project" value="TreeGrafter"/>
</dbReference>
<dbReference type="GO" id="GO:0046656">
    <property type="term" value="P:folic acid biosynthetic process"/>
    <property type="evidence" value="ECO:0007669"/>
    <property type="project" value="UniProtKB-KW"/>
</dbReference>
<evidence type="ECO:0000256" key="9">
    <source>
        <dbReference type="ARBA" id="ARBA00031904"/>
    </source>
</evidence>
<dbReference type="GO" id="GO:0046654">
    <property type="term" value="P:tetrahydrofolate biosynthetic process"/>
    <property type="evidence" value="ECO:0007669"/>
    <property type="project" value="UniProtKB-UniPathway"/>
</dbReference>
<dbReference type="InterPro" id="IPR006221">
    <property type="entry name" value="TrpG/PapA_dom"/>
</dbReference>
<dbReference type="SUPFAM" id="SSF56322">
    <property type="entry name" value="ADC synthase"/>
    <property type="match status" value="1"/>
</dbReference>
<dbReference type="Pfam" id="PF04715">
    <property type="entry name" value="Anth_synt_I_N"/>
    <property type="match status" value="1"/>
</dbReference>
<dbReference type="InterPro" id="IPR005801">
    <property type="entry name" value="ADC_synthase"/>
</dbReference>
<evidence type="ECO:0000256" key="3">
    <source>
        <dbReference type="ARBA" id="ARBA00005970"/>
    </source>
</evidence>